<evidence type="ECO:0000313" key="2">
    <source>
        <dbReference type="EMBL" id="MFC0423536.1"/>
    </source>
</evidence>
<protein>
    <submittedName>
        <fullName evidence="2">DUF6056 family protein</fullName>
    </submittedName>
</protein>
<feature type="transmembrane region" description="Helical" evidence="1">
    <location>
        <begin position="158"/>
        <end position="181"/>
    </location>
</feature>
<reference evidence="2 3" key="1">
    <citation type="submission" date="2024-09" db="EMBL/GenBank/DDBJ databases">
        <authorList>
            <person name="Sun Q."/>
            <person name="Mori K."/>
        </authorList>
    </citation>
    <scope>NUCLEOTIDE SEQUENCE [LARGE SCALE GENOMIC DNA]</scope>
    <source>
        <strain evidence="2 3">TBRC 4575</strain>
    </source>
</reference>
<dbReference type="RefSeq" id="WP_137646063.1">
    <property type="nucleotide sequence ID" value="NZ_BAABRM010000034.1"/>
</dbReference>
<keyword evidence="1" id="KW-0472">Membrane</keyword>
<feature type="transmembrane region" description="Helical" evidence="1">
    <location>
        <begin position="126"/>
        <end position="146"/>
    </location>
</feature>
<dbReference type="EMBL" id="JBHLUK010000053">
    <property type="protein sequence ID" value="MFC0423536.1"/>
    <property type="molecule type" value="Genomic_DNA"/>
</dbReference>
<feature type="transmembrane region" description="Helical" evidence="1">
    <location>
        <begin position="102"/>
        <end position="120"/>
    </location>
</feature>
<feature type="transmembrane region" description="Helical" evidence="1">
    <location>
        <begin position="253"/>
        <end position="274"/>
    </location>
</feature>
<organism evidence="2 3">
    <name type="scientific">Lactiplantibacillus plajomi</name>
    <dbReference type="NCBI Taxonomy" id="1457217"/>
    <lineage>
        <taxon>Bacteria</taxon>
        <taxon>Bacillati</taxon>
        <taxon>Bacillota</taxon>
        <taxon>Bacilli</taxon>
        <taxon>Lactobacillales</taxon>
        <taxon>Lactobacillaceae</taxon>
        <taxon>Lactiplantibacillus</taxon>
    </lineage>
</organism>
<proteinExistence type="predicted"/>
<sequence>MSKSRSFELRRLRLVIGFVFIFFFVLGIVTPLTGDDWTWGSQIGLNRLANGYVGYNGRLLSNTLEILITRVAIIRISLFAIVCTLLVYLTVRVAVAQSARPWHYLLAGGLFMSISTAVYAQSFGWFAGFINYVFGMVLILCYLGWLQSASRPVHWSGWVALFILGLASALIIEHVTFYLVLLSLGASIYFRRSPAKQRVNFSYLTGLLIGSVLMFSNPVYVQIFSGHNSLRHTAQNGVLQQALTMYTNQMAKYVFQQNGILLFLLCSGLILLAYQTGRGNQLIKGLISFLLLAYAGFAAFIRNFFPAANFDLVRINQLLAVASVVFIIALVVLITGYLDNVQLKRRLWLYIISALLLSAPFVVITPYGPRCAFNTITFMIIATVDVINVAVQQKALPVNATSWFKLFGTFSMMLILVAMVFNGFVNQSRPASIKKQLTAGNNIVYVRKLPFEQFLWDSSPRTTRFQYTMYKRRMGISTEQKLVFVPYDQWYKIKNR</sequence>
<feature type="transmembrane region" description="Helical" evidence="1">
    <location>
        <begin position="12"/>
        <end position="32"/>
    </location>
</feature>
<dbReference type="InterPro" id="IPR045691">
    <property type="entry name" value="DUF6056"/>
</dbReference>
<accession>A0ABV6K238</accession>
<name>A0ABV6K238_9LACO</name>
<comment type="caution">
    <text evidence="2">The sequence shown here is derived from an EMBL/GenBank/DDBJ whole genome shotgun (WGS) entry which is preliminary data.</text>
</comment>
<feature type="transmembrane region" description="Helical" evidence="1">
    <location>
        <begin position="371"/>
        <end position="391"/>
    </location>
</feature>
<feature type="transmembrane region" description="Helical" evidence="1">
    <location>
        <begin position="403"/>
        <end position="425"/>
    </location>
</feature>
<keyword evidence="3" id="KW-1185">Reference proteome</keyword>
<feature type="transmembrane region" description="Helical" evidence="1">
    <location>
        <begin position="286"/>
        <end position="305"/>
    </location>
</feature>
<dbReference type="Proteomes" id="UP001589855">
    <property type="component" value="Unassembled WGS sequence"/>
</dbReference>
<evidence type="ECO:0000256" key="1">
    <source>
        <dbReference type="SAM" id="Phobius"/>
    </source>
</evidence>
<feature type="transmembrane region" description="Helical" evidence="1">
    <location>
        <begin position="201"/>
        <end position="221"/>
    </location>
</feature>
<feature type="transmembrane region" description="Helical" evidence="1">
    <location>
        <begin position="347"/>
        <end position="364"/>
    </location>
</feature>
<keyword evidence="1" id="KW-0812">Transmembrane</keyword>
<dbReference type="Pfam" id="PF19528">
    <property type="entry name" value="DUF6056"/>
    <property type="match status" value="1"/>
</dbReference>
<gene>
    <name evidence="2" type="ORF">ACFFGS_05300</name>
</gene>
<evidence type="ECO:0000313" key="3">
    <source>
        <dbReference type="Proteomes" id="UP001589855"/>
    </source>
</evidence>
<feature type="transmembrane region" description="Helical" evidence="1">
    <location>
        <begin position="67"/>
        <end position="90"/>
    </location>
</feature>
<feature type="transmembrane region" description="Helical" evidence="1">
    <location>
        <begin position="317"/>
        <end position="335"/>
    </location>
</feature>
<keyword evidence="1" id="KW-1133">Transmembrane helix</keyword>